<sequence>MGRDSRRTRLVLTLLLLTSVTLLLLDGRSGAGSPLRRVRDAAGAVLGPVQRAVASAAGPPVRFAQGLGDVGSREDELRRLRTEDQVLRQQLAQGQDEHRRLLELERLTSSASALRIKAARVIALSPAQGFSTTATIDVGAHDGVRVDTTVVGPGASGQGLVGRVVAVHPTTATVLLATDPGCYVGVRRSTTGGLFGGVAGTGAGRDLELTGFDPDPVKVGESLVTAGSAGGRPFVKDVLVGKVVKVRTAPGTLTTRATVTPAVDFGRLDVVGVVVGQQGP</sequence>
<dbReference type="Gene3D" id="2.40.10.350">
    <property type="entry name" value="Rod shape-determining protein MreC, domain 2"/>
    <property type="match status" value="1"/>
</dbReference>
<evidence type="ECO:0000259" key="6">
    <source>
        <dbReference type="Pfam" id="PF04085"/>
    </source>
</evidence>
<evidence type="ECO:0000256" key="4">
    <source>
        <dbReference type="ARBA" id="ARBA00032089"/>
    </source>
</evidence>
<dbReference type="Proteomes" id="UP000293638">
    <property type="component" value="Unassembled WGS sequence"/>
</dbReference>
<dbReference type="GO" id="GO:0005886">
    <property type="term" value="C:plasma membrane"/>
    <property type="evidence" value="ECO:0007669"/>
    <property type="project" value="TreeGrafter"/>
</dbReference>
<feature type="domain" description="Rod shape-determining protein MreC beta-barrel core" evidence="6">
    <location>
        <begin position="122"/>
        <end position="274"/>
    </location>
</feature>
<protein>
    <recommendedName>
        <fullName evidence="2 5">Cell shape-determining protein MreC</fullName>
    </recommendedName>
    <alternativeName>
        <fullName evidence="4 5">Cell shape protein MreC</fullName>
    </alternativeName>
</protein>
<dbReference type="GO" id="GO:0008360">
    <property type="term" value="P:regulation of cell shape"/>
    <property type="evidence" value="ECO:0007669"/>
    <property type="project" value="UniProtKB-KW"/>
</dbReference>
<proteinExistence type="inferred from homology"/>
<keyword evidence="3 5" id="KW-0133">Cell shape</keyword>
<gene>
    <name evidence="7" type="ORF">EV189_1562</name>
</gene>
<evidence type="ECO:0000256" key="3">
    <source>
        <dbReference type="ARBA" id="ARBA00022960"/>
    </source>
</evidence>
<dbReference type="InterPro" id="IPR055342">
    <property type="entry name" value="MreC_beta-barrel_core"/>
</dbReference>
<organism evidence="7 8">
    <name type="scientific">Motilibacter rhizosphaerae</name>
    <dbReference type="NCBI Taxonomy" id="598652"/>
    <lineage>
        <taxon>Bacteria</taxon>
        <taxon>Bacillati</taxon>
        <taxon>Actinomycetota</taxon>
        <taxon>Actinomycetes</taxon>
        <taxon>Motilibacterales</taxon>
        <taxon>Motilibacteraceae</taxon>
        <taxon>Motilibacter</taxon>
    </lineage>
</organism>
<comment type="caution">
    <text evidence="7">The sequence shown here is derived from an EMBL/GenBank/DDBJ whole genome shotgun (WGS) entry which is preliminary data.</text>
</comment>
<evidence type="ECO:0000256" key="5">
    <source>
        <dbReference type="PIRNR" id="PIRNR038471"/>
    </source>
</evidence>
<comment type="function">
    <text evidence="5">Involved in formation and maintenance of cell shape.</text>
</comment>
<dbReference type="PANTHER" id="PTHR34138">
    <property type="entry name" value="CELL SHAPE-DETERMINING PROTEIN MREC"/>
    <property type="match status" value="1"/>
</dbReference>
<comment type="similarity">
    <text evidence="1 5">Belongs to the MreC family.</text>
</comment>
<keyword evidence="8" id="KW-1185">Reference proteome</keyword>
<dbReference type="Gene3D" id="2.40.10.340">
    <property type="entry name" value="Rod shape-determining protein MreC, domain 1"/>
    <property type="match status" value="1"/>
</dbReference>
<reference evidence="7 8" key="1">
    <citation type="submission" date="2019-02" db="EMBL/GenBank/DDBJ databases">
        <title>Genomic Encyclopedia of Type Strains, Phase IV (KMG-IV): sequencing the most valuable type-strain genomes for metagenomic binning, comparative biology and taxonomic classification.</title>
        <authorList>
            <person name="Goeker M."/>
        </authorList>
    </citation>
    <scope>NUCLEOTIDE SEQUENCE [LARGE SCALE GENOMIC DNA]</scope>
    <source>
        <strain evidence="7 8">DSM 45622</strain>
    </source>
</reference>
<dbReference type="PANTHER" id="PTHR34138:SF1">
    <property type="entry name" value="CELL SHAPE-DETERMINING PROTEIN MREC"/>
    <property type="match status" value="1"/>
</dbReference>
<dbReference type="InterPro" id="IPR007221">
    <property type="entry name" value="MreC"/>
</dbReference>
<dbReference type="PIRSF" id="PIRSF038471">
    <property type="entry name" value="MreC"/>
    <property type="match status" value="1"/>
</dbReference>
<dbReference type="InterPro" id="IPR042175">
    <property type="entry name" value="Cell/Rod_MreC_2"/>
</dbReference>
<evidence type="ECO:0000256" key="1">
    <source>
        <dbReference type="ARBA" id="ARBA00009369"/>
    </source>
</evidence>
<accession>A0A4Q7NSN2</accession>
<name>A0A4Q7NSN2_9ACTN</name>
<dbReference type="InterPro" id="IPR042177">
    <property type="entry name" value="Cell/Rod_1"/>
</dbReference>
<dbReference type="Pfam" id="PF04085">
    <property type="entry name" value="MreC"/>
    <property type="match status" value="1"/>
</dbReference>
<evidence type="ECO:0000313" key="8">
    <source>
        <dbReference type="Proteomes" id="UP000293638"/>
    </source>
</evidence>
<evidence type="ECO:0000256" key="2">
    <source>
        <dbReference type="ARBA" id="ARBA00013855"/>
    </source>
</evidence>
<dbReference type="EMBL" id="SGXD01000002">
    <property type="protein sequence ID" value="RZS89788.1"/>
    <property type="molecule type" value="Genomic_DNA"/>
</dbReference>
<evidence type="ECO:0000313" key="7">
    <source>
        <dbReference type="EMBL" id="RZS89788.1"/>
    </source>
</evidence>
<dbReference type="RefSeq" id="WP_130492343.1">
    <property type="nucleotide sequence ID" value="NZ_SGXD01000002.1"/>
</dbReference>
<dbReference type="OrthoDB" id="5196068at2"/>
<dbReference type="AlphaFoldDB" id="A0A4Q7NSN2"/>